<dbReference type="Pfam" id="PF01149">
    <property type="entry name" value="Fapy_DNA_glyco"/>
    <property type="match status" value="1"/>
</dbReference>
<dbReference type="SMART" id="SM01232">
    <property type="entry name" value="H2TH"/>
    <property type="match status" value="1"/>
</dbReference>
<dbReference type="Pfam" id="PF06831">
    <property type="entry name" value="H2TH"/>
    <property type="match status" value="1"/>
</dbReference>
<keyword evidence="3" id="KW-0479">Metal-binding</keyword>
<evidence type="ECO:0000256" key="7">
    <source>
        <dbReference type="ARBA" id="ARBA00022833"/>
    </source>
</evidence>
<keyword evidence="8" id="KW-0238">DNA-binding</keyword>
<reference evidence="16 17" key="1">
    <citation type="submission" date="2017-08" db="EMBL/GenBank/DDBJ databases">
        <title>Fine stratification of microbial communities through a metagenomic profile of the photic zone.</title>
        <authorList>
            <person name="Haro-Moreno J.M."/>
            <person name="Lopez-Perez M."/>
            <person name="De La Torre J."/>
            <person name="Picazo A."/>
            <person name="Camacho A."/>
            <person name="Rodriguez-Valera F."/>
        </authorList>
    </citation>
    <scope>NUCLEOTIDE SEQUENCE [LARGE SCALE GENOMIC DNA]</scope>
    <source>
        <strain evidence="16">MED-G24</strain>
    </source>
</reference>
<dbReference type="SUPFAM" id="SSF46946">
    <property type="entry name" value="S13-like H2TH domain"/>
    <property type="match status" value="1"/>
</dbReference>
<dbReference type="GO" id="GO:0008270">
    <property type="term" value="F:zinc ion binding"/>
    <property type="evidence" value="ECO:0007669"/>
    <property type="project" value="UniProtKB-KW"/>
</dbReference>
<dbReference type="PANTHER" id="PTHR42697">
    <property type="entry name" value="ENDONUCLEASE 8"/>
    <property type="match status" value="1"/>
</dbReference>
<evidence type="ECO:0000313" key="16">
    <source>
        <dbReference type="EMBL" id="PDH37322.1"/>
    </source>
</evidence>
<dbReference type="EMBL" id="NTKD01000050">
    <property type="protein sequence ID" value="PDH37322.1"/>
    <property type="molecule type" value="Genomic_DNA"/>
</dbReference>
<dbReference type="PROSITE" id="PS51066">
    <property type="entry name" value="ZF_FPG_2"/>
    <property type="match status" value="1"/>
</dbReference>
<evidence type="ECO:0000256" key="12">
    <source>
        <dbReference type="ARBA" id="ARBA00023295"/>
    </source>
</evidence>
<evidence type="ECO:0000256" key="11">
    <source>
        <dbReference type="ARBA" id="ARBA00023268"/>
    </source>
</evidence>
<gene>
    <name evidence="16" type="ORF">CNE99_08380</name>
</gene>
<protein>
    <recommendedName>
        <fullName evidence="2">DNA-(apurinic or apyrimidinic site) lyase</fullName>
        <ecNumber evidence="2">4.2.99.18</ecNumber>
    </recommendedName>
</protein>
<sequence>MPEGPEIRLAADRLHRVLSGNRIVAASFTPHRLRHAKRRIEGQKVRRVTCHGKAMLTEFDCGVTLYSHNQLYGIWQIRERGETPKTNRSLRVALHTEQHSARLYSATDIELWPTARLDEHPFLSKLGPDVLDPLLTAAKIAGRLQHESFRKRALGSLYLDQSFIAGIGNYLRSEILFQAKLAPTARPMDLTRRNLQRLARATLAVSQRSYRTHGLTVTPTTRKKITELDSDFAKTRFAVFAREHRPCVNCSTPIEKDQFTARRLYWCPVCQPG</sequence>
<dbReference type="EC" id="4.2.99.18" evidence="2"/>
<dbReference type="SMART" id="SM00898">
    <property type="entry name" value="Fapy_DNA_glyco"/>
    <property type="match status" value="1"/>
</dbReference>
<keyword evidence="9" id="KW-0234">DNA repair</keyword>
<dbReference type="GO" id="GO:0000703">
    <property type="term" value="F:oxidized pyrimidine nucleobase lesion DNA N-glycosylase activity"/>
    <property type="evidence" value="ECO:0007669"/>
    <property type="project" value="TreeGrafter"/>
</dbReference>
<dbReference type="InterPro" id="IPR035937">
    <property type="entry name" value="FPG_N"/>
</dbReference>
<keyword evidence="11" id="KW-0511">Multifunctional enzyme</keyword>
<evidence type="ECO:0000256" key="4">
    <source>
        <dbReference type="ARBA" id="ARBA00022763"/>
    </source>
</evidence>
<dbReference type="GO" id="GO:0140078">
    <property type="term" value="F:class I DNA-(apurinic or apyrimidinic site) endonuclease activity"/>
    <property type="evidence" value="ECO:0007669"/>
    <property type="project" value="UniProtKB-EC"/>
</dbReference>
<evidence type="ECO:0000256" key="9">
    <source>
        <dbReference type="ARBA" id="ARBA00023204"/>
    </source>
</evidence>
<dbReference type="Gene3D" id="1.10.8.50">
    <property type="match status" value="1"/>
</dbReference>
<feature type="domain" description="Formamidopyrimidine-DNA glycosylase catalytic" evidence="15">
    <location>
        <begin position="2"/>
        <end position="93"/>
    </location>
</feature>
<name>A0A2A5WLK4_9GAMM</name>
<evidence type="ECO:0000313" key="17">
    <source>
        <dbReference type="Proteomes" id="UP000219327"/>
    </source>
</evidence>
<evidence type="ECO:0000259" key="14">
    <source>
        <dbReference type="PROSITE" id="PS51066"/>
    </source>
</evidence>
<organism evidence="16 17">
    <name type="scientific">OM182 bacterium MED-G24</name>
    <dbReference type="NCBI Taxonomy" id="1986255"/>
    <lineage>
        <taxon>Bacteria</taxon>
        <taxon>Pseudomonadati</taxon>
        <taxon>Pseudomonadota</taxon>
        <taxon>Gammaproteobacteria</taxon>
        <taxon>OMG group</taxon>
        <taxon>OM182 clade</taxon>
    </lineage>
</organism>
<feature type="domain" description="FPG-type" evidence="14">
    <location>
        <begin position="238"/>
        <end position="272"/>
    </location>
</feature>
<evidence type="ECO:0000256" key="3">
    <source>
        <dbReference type="ARBA" id="ARBA00022723"/>
    </source>
</evidence>
<evidence type="ECO:0000256" key="10">
    <source>
        <dbReference type="ARBA" id="ARBA00023239"/>
    </source>
</evidence>
<keyword evidence="4" id="KW-0227">DNA damage</keyword>
<evidence type="ECO:0000256" key="13">
    <source>
        <dbReference type="PROSITE-ProRule" id="PRU00391"/>
    </source>
</evidence>
<dbReference type="GO" id="GO:0003684">
    <property type="term" value="F:damaged DNA binding"/>
    <property type="evidence" value="ECO:0007669"/>
    <property type="project" value="InterPro"/>
</dbReference>
<proteinExistence type="inferred from homology"/>
<dbReference type="InterPro" id="IPR012319">
    <property type="entry name" value="FPG_cat"/>
</dbReference>
<dbReference type="SUPFAM" id="SSF81624">
    <property type="entry name" value="N-terminal domain of MutM-like DNA repair proteins"/>
    <property type="match status" value="1"/>
</dbReference>
<evidence type="ECO:0000256" key="8">
    <source>
        <dbReference type="ARBA" id="ARBA00023125"/>
    </source>
</evidence>
<dbReference type="SUPFAM" id="SSF57716">
    <property type="entry name" value="Glucocorticoid receptor-like (DNA-binding domain)"/>
    <property type="match status" value="1"/>
</dbReference>
<dbReference type="AlphaFoldDB" id="A0A2A5WLK4"/>
<keyword evidence="6" id="KW-0378">Hydrolase</keyword>
<keyword evidence="16" id="KW-0540">Nuclease</keyword>
<dbReference type="GO" id="GO:0006284">
    <property type="term" value="P:base-excision repair"/>
    <property type="evidence" value="ECO:0007669"/>
    <property type="project" value="InterPro"/>
</dbReference>
<evidence type="ECO:0000256" key="6">
    <source>
        <dbReference type="ARBA" id="ARBA00022801"/>
    </source>
</evidence>
<accession>A0A2A5WLK4</accession>
<comment type="similarity">
    <text evidence="1">Belongs to the FPG family.</text>
</comment>
<evidence type="ECO:0000256" key="2">
    <source>
        <dbReference type="ARBA" id="ARBA00012720"/>
    </source>
</evidence>
<dbReference type="NCBIfam" id="NF007763">
    <property type="entry name" value="PRK10445.1"/>
    <property type="match status" value="1"/>
</dbReference>
<keyword evidence="16" id="KW-0255">Endonuclease</keyword>
<dbReference type="Gene3D" id="3.20.190.10">
    <property type="entry name" value="MutM-like, N-terminal"/>
    <property type="match status" value="1"/>
</dbReference>
<evidence type="ECO:0000256" key="5">
    <source>
        <dbReference type="ARBA" id="ARBA00022771"/>
    </source>
</evidence>
<evidence type="ECO:0000256" key="1">
    <source>
        <dbReference type="ARBA" id="ARBA00009409"/>
    </source>
</evidence>
<evidence type="ECO:0000259" key="15">
    <source>
        <dbReference type="PROSITE" id="PS51068"/>
    </source>
</evidence>
<dbReference type="InterPro" id="IPR010979">
    <property type="entry name" value="Ribosomal_uS13-like_H2TH"/>
</dbReference>
<dbReference type="PANTHER" id="PTHR42697:SF1">
    <property type="entry name" value="ENDONUCLEASE 8"/>
    <property type="match status" value="1"/>
</dbReference>
<keyword evidence="5 13" id="KW-0863">Zinc-finger</keyword>
<dbReference type="Proteomes" id="UP000219327">
    <property type="component" value="Unassembled WGS sequence"/>
</dbReference>
<dbReference type="InterPro" id="IPR000214">
    <property type="entry name" value="Znf_DNA_glyclase/AP_lyase"/>
</dbReference>
<dbReference type="PROSITE" id="PS51068">
    <property type="entry name" value="FPG_CAT"/>
    <property type="match status" value="1"/>
</dbReference>
<keyword evidence="7" id="KW-0862">Zinc</keyword>
<keyword evidence="12" id="KW-0326">Glycosidase</keyword>
<dbReference type="InterPro" id="IPR015886">
    <property type="entry name" value="H2TH_FPG"/>
</dbReference>
<comment type="caution">
    <text evidence="16">The sequence shown here is derived from an EMBL/GenBank/DDBJ whole genome shotgun (WGS) entry which is preliminary data.</text>
</comment>
<keyword evidence="10" id="KW-0456">Lyase</keyword>